<dbReference type="GO" id="GO:0008270">
    <property type="term" value="F:zinc ion binding"/>
    <property type="evidence" value="ECO:0007669"/>
    <property type="project" value="UniProtKB-UniRule"/>
</dbReference>
<evidence type="ECO:0000256" key="6">
    <source>
        <dbReference type="ARBA" id="ARBA00022763"/>
    </source>
</evidence>
<evidence type="ECO:0000256" key="15">
    <source>
        <dbReference type="ARBA" id="ARBA00039316"/>
    </source>
</evidence>
<dbReference type="PANTHER" id="PTHR43152:SF3">
    <property type="entry name" value="UVRABC SYSTEM PROTEIN A"/>
    <property type="match status" value="1"/>
</dbReference>
<dbReference type="PANTHER" id="PTHR43152">
    <property type="entry name" value="UVRABC SYSTEM PROTEIN A"/>
    <property type="match status" value="1"/>
</dbReference>
<dbReference type="FunFam" id="1.20.1580.10:FF:000002">
    <property type="entry name" value="UvrABC system protein A"/>
    <property type="match status" value="1"/>
</dbReference>
<proteinExistence type="inferred from homology"/>
<evidence type="ECO:0000256" key="17">
    <source>
        <dbReference type="HAMAP-Rule" id="MF_00205"/>
    </source>
</evidence>
<comment type="caution">
    <text evidence="19">The sequence shown here is derived from an EMBL/GenBank/DDBJ whole genome shotgun (WGS) entry which is preliminary data.</text>
</comment>
<dbReference type="GO" id="GO:0005524">
    <property type="term" value="F:ATP binding"/>
    <property type="evidence" value="ECO:0007669"/>
    <property type="project" value="UniProtKB-UniRule"/>
</dbReference>
<protein>
    <recommendedName>
        <fullName evidence="15 17">UvrABC system protein A</fullName>
        <shortName evidence="17">UvrA protein</shortName>
    </recommendedName>
    <alternativeName>
        <fullName evidence="16 17">Excinuclease ABC subunit A</fullName>
    </alternativeName>
</protein>
<evidence type="ECO:0000313" key="20">
    <source>
        <dbReference type="Proteomes" id="UP000248886"/>
    </source>
</evidence>
<dbReference type="Gene3D" id="1.20.1580.10">
    <property type="entry name" value="ABC transporter ATPase like domain"/>
    <property type="match status" value="2"/>
</dbReference>
<gene>
    <name evidence="17" type="primary">uvrA</name>
    <name evidence="19" type="ORF">DN052_10545</name>
</gene>
<keyword evidence="17" id="KW-0742">SOS response</keyword>
<dbReference type="PROSITE" id="PS50893">
    <property type="entry name" value="ABC_TRANSPORTER_2"/>
    <property type="match status" value="1"/>
</dbReference>
<evidence type="ECO:0000256" key="13">
    <source>
        <dbReference type="ARBA" id="ARBA00023204"/>
    </source>
</evidence>
<evidence type="ECO:0000256" key="9">
    <source>
        <dbReference type="ARBA" id="ARBA00022833"/>
    </source>
</evidence>
<dbReference type="EMBL" id="QKQP01000005">
    <property type="protein sequence ID" value="PZD80852.1"/>
    <property type="molecule type" value="Genomic_DNA"/>
</dbReference>
<sequence length="934" mass="102721">MEHIHIRGARTHNLKNISLTLPRDRLIVITGLSGSGKSSLAFDTLYAEGQRRYVESLSAYARQFLSLMGKPDVDAIEGLSPAIAIEQKSTSHNPRSTVGTVTEIHDYLRLLYARAGTPWCCGAPIQSQTISQMVDQLLALPEGEKLMILAPVLRDRKGSHEDVIGSLRARGLIRARVDGQLLELDEIPALDKKRKHRIEAVIDRLVLRGDSGPRLAESLETALSLAEDQAIVVLMGPQHEEERLFSAHHACPSCGRSFPPLEPRLFSFNNPAGACPRCDGLGEITFFDPDLIVPDPELSLRDGAIAAWTKRHQEHYAPLLTALAEHLHFSLDTAWQDLPFDIREHILHGSAERITVQQGTHRHKLSFEGVIAGLERRLRETQSNLIREEIMRYMGRLRCPVCNGSRLREEARMVRVGPLAIQEVSALSIRDALQHFTHLQLEGQEALIAERILKEIGSRLTFLVDVGLDYLSLDRSAETLSGGEAQRIRLASQIGAGLVGVMYVLDEPSIGLHQRDNDRLIGTLKHLRDLGNTVIVVEHDEDAIRAADYVVDMGPGAGTHGGEVIAQGTLEDICTNPNSLTGRYLTGDLCIAVPGRRRANVSQRWLEVQGATGNNLKSVDVRIPIGLFTCITGVSGSGKSTLINDTLYPACARVLMGSSQNPAPHRQIRGLEELDKVIAIDQSPIGRTPRSNPATYTGLFTPIRELFAATSEARTRGYNPGRFSFNVKGGRCEACEGDGVIRVEMHFLPDIYVPCDVCGGKRYKRETLDVHYKGKSIHDVLEMTVEDARAFFDPVPAIARKLQTLLDVGLGYLRLGQSATTLSGGEAQRVKLSRELSRRDTGRTLYILDEPTTGLHFHDIALLLEVLQKLADAGNTIVVIEHNLDVIKTADWVIDLGPEGGSGGGQIIATGTPDEVAHNPSSHTGRYLVRHLHR</sequence>
<dbReference type="GO" id="GO:0003677">
    <property type="term" value="F:DNA binding"/>
    <property type="evidence" value="ECO:0007669"/>
    <property type="project" value="UniProtKB-UniRule"/>
</dbReference>
<name>A0A2W1KES0_ACIFR</name>
<evidence type="ECO:0000256" key="12">
    <source>
        <dbReference type="ARBA" id="ARBA00023125"/>
    </source>
</evidence>
<dbReference type="OrthoDB" id="5287123at2"/>
<evidence type="ECO:0000256" key="2">
    <source>
        <dbReference type="ARBA" id="ARBA00022490"/>
    </source>
</evidence>
<reference evidence="19 20" key="1">
    <citation type="submission" date="2018-06" db="EMBL/GenBank/DDBJ databases">
        <title>Draft sequence of Acidithiobacillus ferrooxidans CCM 4253.</title>
        <authorList>
            <person name="Moya-Beltran A."/>
            <person name="Castro M."/>
            <person name="Covarrubias P.C."/>
            <person name="Issotta F."/>
            <person name="Janiczek O."/>
            <person name="Mandl M."/>
            <person name="Kucera J."/>
            <person name="Quatrini R."/>
        </authorList>
    </citation>
    <scope>NUCLEOTIDE SEQUENCE [LARGE SCALE GENOMIC DNA]</scope>
    <source>
        <strain evidence="19 20">CCM 4253</strain>
    </source>
</reference>
<dbReference type="SUPFAM" id="SSF52540">
    <property type="entry name" value="P-loop containing nucleoside triphosphate hydrolases"/>
    <property type="match status" value="2"/>
</dbReference>
<evidence type="ECO:0000256" key="5">
    <source>
        <dbReference type="ARBA" id="ARBA00022741"/>
    </source>
</evidence>
<dbReference type="GO" id="GO:0016887">
    <property type="term" value="F:ATP hydrolysis activity"/>
    <property type="evidence" value="ECO:0007669"/>
    <property type="project" value="InterPro"/>
</dbReference>
<evidence type="ECO:0000256" key="14">
    <source>
        <dbReference type="ARBA" id="ARBA00038000"/>
    </source>
</evidence>
<dbReference type="InterPro" id="IPR013815">
    <property type="entry name" value="ATP_grasp_subdomain_1"/>
</dbReference>
<dbReference type="GO" id="GO:0006289">
    <property type="term" value="P:nucleotide-excision repair"/>
    <property type="evidence" value="ECO:0007669"/>
    <property type="project" value="UniProtKB-UniRule"/>
</dbReference>
<dbReference type="InterPro" id="IPR041552">
    <property type="entry name" value="UvrA_DNA-bd"/>
</dbReference>
<evidence type="ECO:0000256" key="11">
    <source>
        <dbReference type="ARBA" id="ARBA00022881"/>
    </source>
</evidence>
<feature type="binding site" evidence="17">
    <location>
        <begin position="633"/>
        <end position="640"/>
    </location>
    <ligand>
        <name>ATP</name>
        <dbReference type="ChEBI" id="CHEBI:30616"/>
    </ligand>
</feature>
<dbReference type="Gene3D" id="3.40.50.300">
    <property type="entry name" value="P-loop containing nucleotide triphosphate hydrolases"/>
    <property type="match status" value="2"/>
</dbReference>
<dbReference type="PROSITE" id="PS00211">
    <property type="entry name" value="ABC_TRANSPORTER_1"/>
    <property type="match status" value="2"/>
</dbReference>
<evidence type="ECO:0000256" key="10">
    <source>
        <dbReference type="ARBA" id="ARBA00022840"/>
    </source>
</evidence>
<keyword evidence="4 17" id="KW-0677">Repeat</keyword>
<dbReference type="InterPro" id="IPR003439">
    <property type="entry name" value="ABC_transporter-like_ATP-bd"/>
</dbReference>
<evidence type="ECO:0000256" key="8">
    <source>
        <dbReference type="ARBA" id="ARBA00022771"/>
    </source>
</evidence>
<feature type="zinc finger region" description="C4-type" evidence="17">
    <location>
        <begin position="732"/>
        <end position="758"/>
    </location>
</feature>
<dbReference type="GO" id="GO:0009380">
    <property type="term" value="C:excinuclease repair complex"/>
    <property type="evidence" value="ECO:0007669"/>
    <property type="project" value="InterPro"/>
</dbReference>
<keyword evidence="5 17" id="KW-0547">Nucleotide-binding</keyword>
<evidence type="ECO:0000256" key="1">
    <source>
        <dbReference type="ARBA" id="ARBA00004496"/>
    </source>
</evidence>
<dbReference type="Gene3D" id="3.30.1490.20">
    <property type="entry name" value="ATP-grasp fold, A domain"/>
    <property type="match status" value="1"/>
</dbReference>
<dbReference type="InterPro" id="IPR041102">
    <property type="entry name" value="UvrA_inter"/>
</dbReference>
<evidence type="ECO:0000313" key="19">
    <source>
        <dbReference type="EMBL" id="PZD80852.1"/>
    </source>
</evidence>
<keyword evidence="13 17" id="KW-0234">DNA repair</keyword>
<evidence type="ECO:0000256" key="7">
    <source>
        <dbReference type="ARBA" id="ARBA00022769"/>
    </source>
</evidence>
<organism evidence="19 20">
    <name type="scientific">Acidithiobacillus ferrooxidans</name>
    <name type="common">Thiobacillus ferrooxidans</name>
    <dbReference type="NCBI Taxonomy" id="920"/>
    <lineage>
        <taxon>Bacteria</taxon>
        <taxon>Pseudomonadati</taxon>
        <taxon>Pseudomonadota</taxon>
        <taxon>Acidithiobacillia</taxon>
        <taxon>Acidithiobacillales</taxon>
        <taxon>Acidithiobacillaceae</taxon>
        <taxon>Acidithiobacillus</taxon>
    </lineage>
</organism>
<keyword evidence="10 17" id="KW-0067">ATP-binding</keyword>
<accession>A0A2W1KES0</accession>
<feature type="binding site" evidence="17">
    <location>
        <begin position="31"/>
        <end position="38"/>
    </location>
    <ligand>
        <name>ATP</name>
        <dbReference type="ChEBI" id="CHEBI:30616"/>
    </ligand>
</feature>
<evidence type="ECO:0000256" key="3">
    <source>
        <dbReference type="ARBA" id="ARBA00022723"/>
    </source>
</evidence>
<keyword evidence="11 17" id="KW-0267">Excision nuclease</keyword>
<evidence type="ECO:0000259" key="18">
    <source>
        <dbReference type="PROSITE" id="PS50893"/>
    </source>
</evidence>
<dbReference type="HAMAP" id="MF_00205">
    <property type="entry name" value="UvrA"/>
    <property type="match status" value="1"/>
</dbReference>
<comment type="subcellular location">
    <subcellularLocation>
        <location evidence="1 17">Cytoplasm</location>
    </subcellularLocation>
</comment>
<dbReference type="RefSeq" id="WP_012537428.1">
    <property type="nucleotide sequence ID" value="NZ_AP025160.1"/>
</dbReference>
<comment type="function">
    <text evidence="17">The UvrABC repair system catalyzes the recognition and processing of DNA lesions. UvrA is an ATPase and a DNA-binding protein. A damage recognition complex composed of 2 UvrA and 2 UvrB subunits scans DNA for abnormalities. When the presence of a lesion has been verified by UvrB, the UvrA molecules dissociate.</text>
</comment>
<dbReference type="InterPro" id="IPR017871">
    <property type="entry name" value="ABC_transporter-like_CS"/>
</dbReference>
<keyword evidence="8 17" id="KW-0863">Zinc-finger</keyword>
<keyword evidence="2 17" id="KW-0963">Cytoplasm</keyword>
<dbReference type="GO" id="GO:0009381">
    <property type="term" value="F:excinuclease ABC activity"/>
    <property type="evidence" value="ECO:0007669"/>
    <property type="project" value="UniProtKB-UniRule"/>
</dbReference>
<dbReference type="NCBIfam" id="TIGR00630">
    <property type="entry name" value="uvra"/>
    <property type="match status" value="1"/>
</dbReference>
<evidence type="ECO:0000256" key="16">
    <source>
        <dbReference type="ARBA" id="ARBA00042156"/>
    </source>
</evidence>
<keyword evidence="6 17" id="KW-0227">DNA damage</keyword>
<dbReference type="InterPro" id="IPR027417">
    <property type="entry name" value="P-loop_NTPase"/>
</dbReference>
<dbReference type="OMA" id="EFFKAVP"/>
<keyword evidence="7 17" id="KW-0228">DNA excision</keyword>
<evidence type="ECO:0000256" key="4">
    <source>
        <dbReference type="ARBA" id="ARBA00022737"/>
    </source>
</evidence>
<dbReference type="GeneID" id="65281873"/>
<comment type="subunit">
    <text evidence="17">Forms a heterotetramer with UvrB during the search for lesions.</text>
</comment>
<keyword evidence="9 17" id="KW-0862">Zinc</keyword>
<keyword evidence="12 17" id="KW-0238">DNA-binding</keyword>
<feature type="zinc finger region" description="C4-type" evidence="17">
    <location>
        <begin position="251"/>
        <end position="278"/>
    </location>
</feature>
<dbReference type="Proteomes" id="UP000248886">
    <property type="component" value="Unassembled WGS sequence"/>
</dbReference>
<dbReference type="GO" id="GO:0005737">
    <property type="term" value="C:cytoplasm"/>
    <property type="evidence" value="ECO:0007669"/>
    <property type="project" value="UniProtKB-SubCell"/>
</dbReference>
<feature type="domain" description="ABC transporter" evidence="18">
    <location>
        <begin position="596"/>
        <end position="929"/>
    </location>
</feature>
<dbReference type="InterPro" id="IPR004602">
    <property type="entry name" value="UvrA"/>
</dbReference>
<dbReference type="Gene3D" id="1.10.8.280">
    <property type="entry name" value="ABC transporter ATPase domain-like"/>
    <property type="match status" value="1"/>
</dbReference>
<comment type="similarity">
    <text evidence="14 17">Belongs to the ABC transporter superfamily. UvrA family.</text>
</comment>
<dbReference type="Pfam" id="PF17760">
    <property type="entry name" value="UvrA_inter"/>
    <property type="match status" value="1"/>
</dbReference>
<keyword evidence="3 17" id="KW-0479">Metal-binding</keyword>
<dbReference type="AlphaFoldDB" id="A0A2W1KES0"/>
<dbReference type="GO" id="GO:0009432">
    <property type="term" value="P:SOS response"/>
    <property type="evidence" value="ECO:0007669"/>
    <property type="project" value="UniProtKB-UniRule"/>
</dbReference>
<dbReference type="Pfam" id="PF17755">
    <property type="entry name" value="UvrA_DNA-bind"/>
    <property type="match status" value="1"/>
</dbReference>
<dbReference type="CDD" id="cd03271">
    <property type="entry name" value="ABC_UvrA_II"/>
    <property type="match status" value="1"/>
</dbReference>
<dbReference type="NCBIfam" id="NF001503">
    <property type="entry name" value="PRK00349.1"/>
    <property type="match status" value="1"/>
</dbReference>